<dbReference type="Pfam" id="PF07717">
    <property type="entry name" value="OB_NTP_bind"/>
    <property type="match status" value="1"/>
</dbReference>
<dbReference type="EMBL" id="LR899012">
    <property type="protein sequence ID" value="CAD7087516.1"/>
    <property type="molecule type" value="Genomic_DNA"/>
</dbReference>
<dbReference type="SMART" id="SM00487">
    <property type="entry name" value="DEXDc"/>
    <property type="match status" value="1"/>
</dbReference>
<feature type="transmembrane region" description="Helical" evidence="7">
    <location>
        <begin position="12"/>
        <end position="32"/>
    </location>
</feature>
<dbReference type="GO" id="GO:0016787">
    <property type="term" value="F:hydrolase activity"/>
    <property type="evidence" value="ECO:0007669"/>
    <property type="project" value="UniProtKB-KW"/>
</dbReference>
<dbReference type="GO" id="GO:0003723">
    <property type="term" value="F:RNA binding"/>
    <property type="evidence" value="ECO:0007669"/>
    <property type="project" value="TreeGrafter"/>
</dbReference>
<dbReference type="Pfam" id="PF21010">
    <property type="entry name" value="HA2_C"/>
    <property type="match status" value="1"/>
</dbReference>
<keyword evidence="11" id="KW-1185">Reference proteome</keyword>
<dbReference type="InterPro" id="IPR011709">
    <property type="entry name" value="DEAD-box_helicase_OB_fold"/>
</dbReference>
<reference evidence="10 11" key="1">
    <citation type="submission" date="2020-11" db="EMBL/GenBank/DDBJ databases">
        <authorList>
            <person name="Wallbank WR R."/>
            <person name="Pardo Diaz C."/>
            <person name="Kozak K."/>
            <person name="Martin S."/>
            <person name="Jiggins C."/>
            <person name="Moest M."/>
            <person name="Warren A I."/>
            <person name="Generalovic N T."/>
            <person name="Byers J.R.P. K."/>
            <person name="Montejo-Kovacevich G."/>
            <person name="Yen C E."/>
        </authorList>
    </citation>
    <scope>NUCLEOTIDE SEQUENCE [LARGE SCALE GENOMIC DNA]</scope>
</reference>
<evidence type="ECO:0000256" key="2">
    <source>
        <dbReference type="ARBA" id="ARBA00022741"/>
    </source>
</evidence>
<keyword evidence="7" id="KW-0472">Membrane</keyword>
<dbReference type="SMART" id="SM00847">
    <property type="entry name" value="HA2"/>
    <property type="match status" value="1"/>
</dbReference>
<proteinExistence type="predicted"/>
<evidence type="ECO:0000313" key="10">
    <source>
        <dbReference type="EMBL" id="CAD7087516.1"/>
    </source>
</evidence>
<dbReference type="Pfam" id="PF00271">
    <property type="entry name" value="Helicase_C"/>
    <property type="match status" value="1"/>
</dbReference>
<accession>A0A7R8UVU6</accession>
<feature type="transmembrane region" description="Helical" evidence="7">
    <location>
        <begin position="163"/>
        <end position="184"/>
    </location>
</feature>
<dbReference type="PROSITE" id="PS00690">
    <property type="entry name" value="DEAH_ATP_HELICASE"/>
    <property type="match status" value="1"/>
</dbReference>
<dbReference type="InterPro" id="IPR007502">
    <property type="entry name" value="Helicase-assoc_dom"/>
</dbReference>
<dbReference type="FunCoup" id="A0A7R8UVU6">
    <property type="interactions" value="997"/>
</dbReference>
<dbReference type="InterPro" id="IPR048333">
    <property type="entry name" value="HA2_WH"/>
</dbReference>
<feature type="domain" description="Helicase ATP-binding" evidence="8">
    <location>
        <begin position="374"/>
        <end position="520"/>
    </location>
</feature>
<feature type="domain" description="Helicase C-terminal" evidence="9">
    <location>
        <begin position="551"/>
        <end position="720"/>
    </location>
</feature>
<dbReference type="PANTHER" id="PTHR18934:SF136">
    <property type="entry name" value="ATP-DEPENDENT RNA HELICASE DHX35-RELATED"/>
    <property type="match status" value="1"/>
</dbReference>
<dbReference type="EC" id="3.6.4.13" evidence="1"/>
<dbReference type="CDD" id="cd17917">
    <property type="entry name" value="DEXHc_RHA-like"/>
    <property type="match status" value="1"/>
</dbReference>
<dbReference type="SMART" id="SM00490">
    <property type="entry name" value="HELICc"/>
    <property type="match status" value="1"/>
</dbReference>
<dbReference type="PANTHER" id="PTHR18934">
    <property type="entry name" value="ATP-DEPENDENT RNA HELICASE"/>
    <property type="match status" value="1"/>
</dbReference>
<evidence type="ECO:0000256" key="4">
    <source>
        <dbReference type="ARBA" id="ARBA00022806"/>
    </source>
</evidence>
<organism evidence="10 11">
    <name type="scientific">Hermetia illucens</name>
    <name type="common">Black soldier fly</name>
    <dbReference type="NCBI Taxonomy" id="343691"/>
    <lineage>
        <taxon>Eukaryota</taxon>
        <taxon>Metazoa</taxon>
        <taxon>Ecdysozoa</taxon>
        <taxon>Arthropoda</taxon>
        <taxon>Hexapoda</taxon>
        <taxon>Insecta</taxon>
        <taxon>Pterygota</taxon>
        <taxon>Neoptera</taxon>
        <taxon>Endopterygota</taxon>
        <taxon>Diptera</taxon>
        <taxon>Brachycera</taxon>
        <taxon>Stratiomyomorpha</taxon>
        <taxon>Stratiomyidae</taxon>
        <taxon>Hermetiinae</taxon>
        <taxon>Hermetia</taxon>
    </lineage>
</organism>
<dbReference type="InterPro" id="IPR043130">
    <property type="entry name" value="CDP-OH_PTrfase_TM_dom"/>
</dbReference>
<dbReference type="GO" id="GO:0003724">
    <property type="term" value="F:RNA helicase activity"/>
    <property type="evidence" value="ECO:0007669"/>
    <property type="project" value="UniProtKB-EC"/>
</dbReference>
<evidence type="ECO:0000256" key="3">
    <source>
        <dbReference type="ARBA" id="ARBA00022801"/>
    </source>
</evidence>
<evidence type="ECO:0000259" key="9">
    <source>
        <dbReference type="PROSITE" id="PS51194"/>
    </source>
</evidence>
<dbReference type="InterPro" id="IPR001650">
    <property type="entry name" value="Helicase_C-like"/>
</dbReference>
<dbReference type="Pfam" id="PF01066">
    <property type="entry name" value="CDP-OH_P_transf"/>
    <property type="match status" value="1"/>
</dbReference>
<evidence type="ECO:0000256" key="5">
    <source>
        <dbReference type="ARBA" id="ARBA00022840"/>
    </source>
</evidence>
<dbReference type="InterPro" id="IPR014001">
    <property type="entry name" value="Helicase_ATP-bd"/>
</dbReference>
<dbReference type="PROSITE" id="PS51192">
    <property type="entry name" value="HELICASE_ATP_BIND_1"/>
    <property type="match status" value="1"/>
</dbReference>
<dbReference type="Proteomes" id="UP000594454">
    <property type="component" value="Chromosome 4"/>
</dbReference>
<dbReference type="Gene3D" id="1.20.120.1760">
    <property type="match status" value="1"/>
</dbReference>
<keyword evidence="4" id="KW-0347">Helicase</keyword>
<dbReference type="InterPro" id="IPR000462">
    <property type="entry name" value="CDP-OH_P_trans"/>
</dbReference>
<sequence length="978" mass="110641">MVGPSSQISKILLTLLFLLIIFYIYMDVQLYLRIHNYPIERGLYLNTSTYKFHNERNVPNSNDLAFLGTAEVAPSSSHHRGGDFYSSTGYSAMSSSATPTNDRTVTSVSTASYENSTWISCEINPLCHVTVKAVMLDHTNHYLFAPMATIFDNIIGFSRSTFITANMISFFHVFVAIAAGRFVASDNLSYRRFGVVLFQFRTFLDDLDGHVARAKKNVRGERSEIGTAGYYIDGICDGLGCIALMIGIAFFLKNNPPRRGYTQLQAILPTSESKNSDSGVIYKVKVTTKKVARKVLCFTGQLLLSSTAWNRYIALYQDMLERTDVTPVQFYRQNAVFKSNWFFCVAWLWRVFNVHALLHCVLLSIFCDKLWDFLCLIQYSGYYLLEWGWYVKGLIGVTEPRRVSAITLADRVATEKGEHIGGSVGVAVRFFDRCCDETKIKYMTEGILLREMLADPLLTQYSVIMIDEAHERNILTDTAIGLLKKIMKKRPSLKVIISSATIDADFFKDFFDFKTSKNPKETAVVLSVEGRAHPVEIFYLKEPCPDYVRETVNTVLKIHKQEPPGDILAFLTGQEEVLQAIDLLREYNHENLQVLPMYGTLSNHDQLKVFFTAPKGTRKAIIATNIAETSITIPGIVYVIDCGFVKLKWFNVESSTDSLVILPISKAAAEQRAGRAGRMRRGKVYRLYSEEEYTKLPDQTPPEMRRTDLSSTVLHLKSLGIDNILRFNFPSPPPAKNLLGALETLYALDALDENGNLTKPIGYLLAEMPLPPMMGKMLYIAGQMGCSEEILTLISMLQVQSVFSKPVTGQGQIKARVAKRQFEVAEGDLITLLNVYTAFVENGRTKEFCGRNYLVYRNLKRAYELRAQLSNLIENKLGIPMFSCRGDVETISRCITSGFFPNAAYLHHSGVYKTVRGDTELSIHPLSTLYTLQQPQFVIFCELMQTTKLFMKDLTVIKEDWLTELAPHYYHKATLRDF</sequence>
<dbReference type="GO" id="GO:0005524">
    <property type="term" value="F:ATP binding"/>
    <property type="evidence" value="ECO:0007669"/>
    <property type="project" value="UniProtKB-KW"/>
</dbReference>
<dbReference type="PROSITE" id="PS51194">
    <property type="entry name" value="HELICASE_CTER"/>
    <property type="match status" value="1"/>
</dbReference>
<keyword evidence="5" id="KW-0067">ATP-binding</keyword>
<keyword evidence="7" id="KW-1133">Transmembrane helix</keyword>
<feature type="transmembrane region" description="Helical" evidence="7">
    <location>
        <begin position="230"/>
        <end position="252"/>
    </location>
</feature>
<keyword evidence="2" id="KW-0547">Nucleotide-binding</keyword>
<dbReference type="OrthoDB" id="10253254at2759"/>
<dbReference type="CDD" id="cd18791">
    <property type="entry name" value="SF2_C_RHA"/>
    <property type="match status" value="1"/>
</dbReference>
<keyword evidence="3" id="KW-0378">Hydrolase</keyword>
<dbReference type="InParanoid" id="A0A7R8UVU6"/>
<dbReference type="InterPro" id="IPR002464">
    <property type="entry name" value="DNA/RNA_helicase_DEAH_CS"/>
</dbReference>
<evidence type="ECO:0000256" key="6">
    <source>
        <dbReference type="ARBA" id="ARBA00047984"/>
    </source>
</evidence>
<dbReference type="Pfam" id="PF04408">
    <property type="entry name" value="WHD_HA2"/>
    <property type="match status" value="1"/>
</dbReference>
<dbReference type="AlphaFoldDB" id="A0A7R8UVU6"/>
<evidence type="ECO:0000259" key="8">
    <source>
        <dbReference type="PROSITE" id="PS51192"/>
    </source>
</evidence>
<keyword evidence="7" id="KW-0812">Transmembrane</keyword>
<name>A0A7R8UVU6_HERIL</name>
<feature type="transmembrane region" description="Helical" evidence="7">
    <location>
        <begin position="341"/>
        <end position="366"/>
    </location>
</feature>
<evidence type="ECO:0000256" key="7">
    <source>
        <dbReference type="SAM" id="Phobius"/>
    </source>
</evidence>
<gene>
    <name evidence="10" type="ORF">HERILL_LOCUS10220</name>
</gene>
<comment type="catalytic activity">
    <reaction evidence="6">
        <text>ATP + H2O = ADP + phosphate + H(+)</text>
        <dbReference type="Rhea" id="RHEA:13065"/>
        <dbReference type="ChEBI" id="CHEBI:15377"/>
        <dbReference type="ChEBI" id="CHEBI:15378"/>
        <dbReference type="ChEBI" id="CHEBI:30616"/>
        <dbReference type="ChEBI" id="CHEBI:43474"/>
        <dbReference type="ChEBI" id="CHEBI:456216"/>
        <dbReference type="EC" id="3.6.4.13"/>
    </reaction>
</comment>
<dbReference type="Gene3D" id="1.20.120.1080">
    <property type="match status" value="1"/>
</dbReference>
<dbReference type="SUPFAM" id="SSF52540">
    <property type="entry name" value="P-loop containing nucleoside triphosphate hydrolases"/>
    <property type="match status" value="1"/>
</dbReference>
<dbReference type="GO" id="GO:0071013">
    <property type="term" value="C:catalytic step 2 spliceosome"/>
    <property type="evidence" value="ECO:0007669"/>
    <property type="project" value="TreeGrafter"/>
</dbReference>
<protein>
    <recommendedName>
        <fullName evidence="1">RNA helicase</fullName>
        <ecNumber evidence="1">3.6.4.13</ecNumber>
    </recommendedName>
</protein>
<dbReference type="FunFam" id="3.40.50.300:FF:000145">
    <property type="entry name" value="probable ATP-dependent RNA helicase DHX40"/>
    <property type="match status" value="1"/>
</dbReference>
<dbReference type="InterPro" id="IPR027417">
    <property type="entry name" value="P-loop_NTPase"/>
</dbReference>
<evidence type="ECO:0000256" key="1">
    <source>
        <dbReference type="ARBA" id="ARBA00012552"/>
    </source>
</evidence>
<evidence type="ECO:0000313" key="11">
    <source>
        <dbReference type="Proteomes" id="UP000594454"/>
    </source>
</evidence>
<dbReference type="Gene3D" id="3.40.50.300">
    <property type="entry name" value="P-loop containing nucleotide triphosphate hydrolases"/>
    <property type="match status" value="2"/>
</dbReference>